<protein>
    <submittedName>
        <fullName evidence="1">Uncharacterized protein</fullName>
    </submittedName>
</protein>
<keyword evidence="2" id="KW-1185">Reference proteome</keyword>
<organism evidence="1 2">
    <name type="scientific">Nocardia mangyaensis</name>
    <dbReference type="NCBI Taxonomy" id="2213200"/>
    <lineage>
        <taxon>Bacteria</taxon>
        <taxon>Bacillati</taxon>
        <taxon>Actinomycetota</taxon>
        <taxon>Actinomycetes</taxon>
        <taxon>Mycobacteriales</taxon>
        <taxon>Nocardiaceae</taxon>
        <taxon>Nocardia</taxon>
    </lineage>
</organism>
<dbReference type="Proteomes" id="UP000183810">
    <property type="component" value="Chromosome"/>
</dbReference>
<dbReference type="OrthoDB" id="3483646at2"/>
<dbReference type="AlphaFoldDB" id="A0A1J0VYF9"/>
<sequence length="115" mass="12621">MTVYLANDPLAMLTGYTRGTAVTLADRFDLDLTPRLADTALLERVFARDTGGPDDVVLGRIFDALNDHPEPGDEHLTDRWYRGGRRSLSVGDVVALGPRHYACAAIGWEPIARPD</sequence>
<proteinExistence type="predicted"/>
<gene>
    <name evidence="1" type="ORF">BOX37_27910</name>
</gene>
<evidence type="ECO:0000313" key="1">
    <source>
        <dbReference type="EMBL" id="APE37120.1"/>
    </source>
</evidence>
<reference evidence="1" key="1">
    <citation type="submission" date="2016-11" db="EMBL/GenBank/DDBJ databases">
        <authorList>
            <person name="Jaros S."/>
            <person name="Januszkiewicz K."/>
            <person name="Wedrychowicz H."/>
        </authorList>
    </citation>
    <scope>NUCLEOTIDE SEQUENCE [LARGE SCALE GENOMIC DNA]</scope>
    <source>
        <strain evidence="1">Y48</strain>
    </source>
</reference>
<dbReference type="RefSeq" id="WP_071930289.1">
    <property type="nucleotide sequence ID" value="NZ_CP018082.1"/>
</dbReference>
<dbReference type="EMBL" id="CP018082">
    <property type="protein sequence ID" value="APE37120.1"/>
    <property type="molecule type" value="Genomic_DNA"/>
</dbReference>
<evidence type="ECO:0000313" key="2">
    <source>
        <dbReference type="Proteomes" id="UP000183810"/>
    </source>
</evidence>
<accession>A0A1J0VYF9</accession>
<name>A0A1J0VYF9_9NOCA</name>
<dbReference type="KEGG" id="nsl:BOX37_27910"/>